<organism evidence="2 3">
    <name type="scientific">Paractinoplanes atraurantiacus</name>
    <dbReference type="NCBI Taxonomy" id="1036182"/>
    <lineage>
        <taxon>Bacteria</taxon>
        <taxon>Bacillati</taxon>
        <taxon>Actinomycetota</taxon>
        <taxon>Actinomycetes</taxon>
        <taxon>Micromonosporales</taxon>
        <taxon>Micromonosporaceae</taxon>
        <taxon>Paractinoplanes</taxon>
    </lineage>
</organism>
<feature type="transmembrane region" description="Helical" evidence="1">
    <location>
        <begin position="65"/>
        <end position="85"/>
    </location>
</feature>
<keyword evidence="1" id="KW-0472">Membrane</keyword>
<protein>
    <submittedName>
        <fullName evidence="2">Uncharacterized protein</fullName>
    </submittedName>
</protein>
<evidence type="ECO:0000256" key="1">
    <source>
        <dbReference type="SAM" id="Phobius"/>
    </source>
</evidence>
<evidence type="ECO:0000313" key="2">
    <source>
        <dbReference type="EMBL" id="SNY66712.1"/>
    </source>
</evidence>
<accession>A0A285K2A1</accession>
<dbReference type="Proteomes" id="UP000219612">
    <property type="component" value="Unassembled WGS sequence"/>
</dbReference>
<keyword evidence="1" id="KW-1133">Transmembrane helix</keyword>
<sequence length="121" mass="12367">MWKTPFAVAVLTLAAWAGWLGWESGYVTDPSTGAVSGPYAWWQVAGCVLTLIVIAAVAGRSAPPLVVAAVMTVVFTAAWSAKAAGSDETGLWLVGAILVAAGMAAGSAAVAFAGRRLFRTR</sequence>
<gene>
    <name evidence="2" type="ORF">SAMN05421748_130103</name>
</gene>
<dbReference type="RefSeq" id="WP_097327592.1">
    <property type="nucleotide sequence ID" value="NZ_OBDY01000030.1"/>
</dbReference>
<evidence type="ECO:0000313" key="3">
    <source>
        <dbReference type="Proteomes" id="UP000219612"/>
    </source>
</evidence>
<reference evidence="3" key="1">
    <citation type="submission" date="2017-09" db="EMBL/GenBank/DDBJ databases">
        <authorList>
            <person name="Varghese N."/>
            <person name="Submissions S."/>
        </authorList>
    </citation>
    <scope>NUCLEOTIDE SEQUENCE [LARGE SCALE GENOMIC DNA]</scope>
    <source>
        <strain evidence="3">CGMCC 4.6857</strain>
    </source>
</reference>
<keyword evidence="3" id="KW-1185">Reference proteome</keyword>
<keyword evidence="1" id="KW-0812">Transmembrane</keyword>
<name>A0A285K2A1_9ACTN</name>
<dbReference type="AlphaFoldDB" id="A0A285K2A1"/>
<dbReference type="EMBL" id="OBDY01000030">
    <property type="protein sequence ID" value="SNY66712.1"/>
    <property type="molecule type" value="Genomic_DNA"/>
</dbReference>
<dbReference type="OrthoDB" id="4246695at2"/>
<feature type="transmembrane region" description="Helical" evidence="1">
    <location>
        <begin position="91"/>
        <end position="113"/>
    </location>
</feature>
<proteinExistence type="predicted"/>
<feature type="transmembrane region" description="Helical" evidence="1">
    <location>
        <begin position="41"/>
        <end position="58"/>
    </location>
</feature>